<sequence length="399" mass="46320">MSRKRFDDILCFLHINNNNAKTSDNKDKLFKLRPLLDTINIRFMELYKVTREVSVDESMVLFKGRSSIKQYNPMKPIKRGYKIWCLADQHGYISKFSVYQGKEEVIDDFVDFGLGERVVLNLTKPYWNKGMKVFFDNYFTSIHLLEKLKLENTFACGTIRSNRKGIPLLAHDKTLERGMYDFKTSRLGITVYKWKDNRIVHLASNFHGVEESSVLRTERDGTKKTIKCPTVVNDYNKYMGGVDKADQLRALYNINRKSKKWWHRLFWGVIDIIFVNSFVINNKLSESKLTVLQFRRAVAQGLITQGKCGLKRTTDISPGTSKGRSCLQPRRGKQLFSTTSDVRLGNLGAHWLQFSKTRGRCEVCSKNNIESKPYTKCSTCNIFLCLNEKKPCFNEYHSK</sequence>
<dbReference type="AlphaFoldDB" id="A0A6G0YEE6"/>
<dbReference type="PANTHER" id="PTHR46599">
    <property type="entry name" value="PIGGYBAC TRANSPOSABLE ELEMENT-DERIVED PROTEIN 4"/>
    <property type="match status" value="1"/>
</dbReference>
<evidence type="ECO:0000259" key="1">
    <source>
        <dbReference type="Pfam" id="PF13843"/>
    </source>
</evidence>
<gene>
    <name evidence="2" type="ORF">FWK35_00016344</name>
</gene>
<proteinExistence type="predicted"/>
<accession>A0A6G0YEE6</accession>
<feature type="domain" description="PiggyBac transposable element-derived protein" evidence="1">
    <location>
        <begin position="1"/>
        <end position="278"/>
    </location>
</feature>
<dbReference type="OrthoDB" id="6612384at2759"/>
<dbReference type="PANTHER" id="PTHR46599:SF3">
    <property type="entry name" value="PIGGYBAC TRANSPOSABLE ELEMENT-DERIVED PROTEIN 4"/>
    <property type="match status" value="1"/>
</dbReference>
<dbReference type="Pfam" id="PF13843">
    <property type="entry name" value="DDE_Tnp_1_7"/>
    <property type="match status" value="1"/>
</dbReference>
<comment type="caution">
    <text evidence="2">The sequence shown here is derived from an EMBL/GenBank/DDBJ whole genome shotgun (WGS) entry which is preliminary data.</text>
</comment>
<protein>
    <submittedName>
        <fullName evidence="2">PiggyBac transposable element-derived protein 3-like</fullName>
    </submittedName>
</protein>
<dbReference type="Proteomes" id="UP000478052">
    <property type="component" value="Unassembled WGS sequence"/>
</dbReference>
<name>A0A6G0YEE6_APHCR</name>
<evidence type="ECO:0000313" key="3">
    <source>
        <dbReference type="Proteomes" id="UP000478052"/>
    </source>
</evidence>
<reference evidence="2 3" key="1">
    <citation type="submission" date="2019-08" db="EMBL/GenBank/DDBJ databases">
        <title>Whole genome of Aphis craccivora.</title>
        <authorList>
            <person name="Voronova N.V."/>
            <person name="Shulinski R.S."/>
            <person name="Bandarenka Y.V."/>
            <person name="Zhorov D.G."/>
            <person name="Warner D."/>
        </authorList>
    </citation>
    <scope>NUCLEOTIDE SEQUENCE [LARGE SCALE GENOMIC DNA]</scope>
    <source>
        <strain evidence="2">180601</strain>
        <tissue evidence="2">Whole Body</tissue>
    </source>
</reference>
<organism evidence="2 3">
    <name type="scientific">Aphis craccivora</name>
    <name type="common">Cowpea aphid</name>
    <dbReference type="NCBI Taxonomy" id="307492"/>
    <lineage>
        <taxon>Eukaryota</taxon>
        <taxon>Metazoa</taxon>
        <taxon>Ecdysozoa</taxon>
        <taxon>Arthropoda</taxon>
        <taxon>Hexapoda</taxon>
        <taxon>Insecta</taxon>
        <taxon>Pterygota</taxon>
        <taxon>Neoptera</taxon>
        <taxon>Paraneoptera</taxon>
        <taxon>Hemiptera</taxon>
        <taxon>Sternorrhyncha</taxon>
        <taxon>Aphidomorpha</taxon>
        <taxon>Aphidoidea</taxon>
        <taxon>Aphididae</taxon>
        <taxon>Aphidini</taxon>
        <taxon>Aphis</taxon>
        <taxon>Aphis</taxon>
    </lineage>
</organism>
<evidence type="ECO:0000313" key="2">
    <source>
        <dbReference type="EMBL" id="KAF0754191.1"/>
    </source>
</evidence>
<dbReference type="InterPro" id="IPR029526">
    <property type="entry name" value="PGBD"/>
</dbReference>
<dbReference type="EMBL" id="VUJU01004486">
    <property type="protein sequence ID" value="KAF0754191.1"/>
    <property type="molecule type" value="Genomic_DNA"/>
</dbReference>
<keyword evidence="3" id="KW-1185">Reference proteome</keyword>